<dbReference type="SUPFAM" id="SSF52980">
    <property type="entry name" value="Restriction endonuclease-like"/>
    <property type="match status" value="1"/>
</dbReference>
<proteinExistence type="predicted"/>
<dbReference type="PANTHER" id="PTHR34107">
    <property type="entry name" value="SLL0198 PROTEIN-RELATED"/>
    <property type="match status" value="1"/>
</dbReference>
<dbReference type="HOGENOM" id="CLU_076312_0_1_7"/>
<dbReference type="AlphaFoldDB" id="W4M6V8"/>
<name>W4M6V8_9BACT</name>
<dbReference type="Gene3D" id="3.90.1570.10">
    <property type="entry name" value="tt1808, chain A"/>
    <property type="match status" value="1"/>
</dbReference>
<dbReference type="InterPro" id="IPR008538">
    <property type="entry name" value="Uma2"/>
</dbReference>
<protein>
    <recommendedName>
        <fullName evidence="1">Putative restriction endonuclease domain-containing protein</fullName>
    </recommendedName>
</protein>
<comment type="caution">
    <text evidence="2">The sequence shown here is derived from an EMBL/GenBank/DDBJ whole genome shotgun (WGS) entry which is preliminary data.</text>
</comment>
<dbReference type="Proteomes" id="UP000019140">
    <property type="component" value="Unassembled WGS sequence"/>
</dbReference>
<dbReference type="InterPro" id="IPR011335">
    <property type="entry name" value="Restrct_endonuc-II-like"/>
</dbReference>
<sequence length="181" mass="20812">MVRGLWTPEQYLTLTDYSRRLIEFTDGYIEVLPAPTDRHQVISQVLLLQLFAFVRPLGGTVLFAPLRLRIREGQFREPDLLLVRDADDPHRQNRYWLGADLVVEVVSPDDPERDTRVKRVAYAEAQIPEYWIVNPMDETVTVLTLEGEAYGEHGVFRRGDEASSVLLEGLTLRVDEVFDTV</sequence>
<feature type="domain" description="Putative restriction endonuclease" evidence="1">
    <location>
        <begin position="8"/>
        <end position="174"/>
    </location>
</feature>
<dbReference type="InterPro" id="IPR012296">
    <property type="entry name" value="Nuclease_put_TT1808"/>
</dbReference>
<evidence type="ECO:0000259" key="1">
    <source>
        <dbReference type="Pfam" id="PF05685"/>
    </source>
</evidence>
<gene>
    <name evidence="2" type="ORF">ETSY2_21595</name>
</gene>
<dbReference type="Pfam" id="PF05685">
    <property type="entry name" value="Uma2"/>
    <property type="match status" value="1"/>
</dbReference>
<reference evidence="2 3" key="1">
    <citation type="journal article" date="2014" name="Nature">
        <title>An environmental bacterial taxon with a large and distinct metabolic repertoire.</title>
        <authorList>
            <person name="Wilson M.C."/>
            <person name="Mori T."/>
            <person name="Ruckert C."/>
            <person name="Uria A.R."/>
            <person name="Helf M.J."/>
            <person name="Takada K."/>
            <person name="Gernert C."/>
            <person name="Steffens U.A."/>
            <person name="Heycke N."/>
            <person name="Schmitt S."/>
            <person name="Rinke C."/>
            <person name="Helfrich E.J."/>
            <person name="Brachmann A.O."/>
            <person name="Gurgui C."/>
            <person name="Wakimoto T."/>
            <person name="Kracht M."/>
            <person name="Crusemann M."/>
            <person name="Hentschel U."/>
            <person name="Abe I."/>
            <person name="Matsunaga S."/>
            <person name="Kalinowski J."/>
            <person name="Takeyama H."/>
            <person name="Piel J."/>
        </authorList>
    </citation>
    <scope>NUCLEOTIDE SEQUENCE [LARGE SCALE GENOMIC DNA]</scope>
    <source>
        <strain evidence="3">TSY2</strain>
    </source>
</reference>
<dbReference type="EMBL" id="AZHX01000899">
    <property type="protein sequence ID" value="ETX05671.1"/>
    <property type="molecule type" value="Genomic_DNA"/>
</dbReference>
<evidence type="ECO:0000313" key="3">
    <source>
        <dbReference type="Proteomes" id="UP000019140"/>
    </source>
</evidence>
<dbReference type="PANTHER" id="PTHR34107:SF2">
    <property type="entry name" value="SLL0888 PROTEIN"/>
    <property type="match status" value="1"/>
</dbReference>
<evidence type="ECO:0000313" key="2">
    <source>
        <dbReference type="EMBL" id="ETX05671.1"/>
    </source>
</evidence>
<dbReference type="CDD" id="cd06260">
    <property type="entry name" value="DUF820-like"/>
    <property type="match status" value="1"/>
</dbReference>
<organism evidence="2 3">
    <name type="scientific">Candidatus Entotheonella gemina</name>
    <dbReference type="NCBI Taxonomy" id="1429439"/>
    <lineage>
        <taxon>Bacteria</taxon>
        <taxon>Pseudomonadati</taxon>
        <taxon>Nitrospinota/Tectimicrobiota group</taxon>
        <taxon>Candidatus Tectimicrobiota</taxon>
        <taxon>Candidatus Entotheonellia</taxon>
        <taxon>Candidatus Entotheonellales</taxon>
        <taxon>Candidatus Entotheonellaceae</taxon>
        <taxon>Candidatus Entotheonella</taxon>
    </lineage>
</organism>
<keyword evidence="3" id="KW-1185">Reference proteome</keyword>
<accession>W4M6V8</accession>